<comment type="caution">
    <text evidence="1">The sequence shown here is derived from an EMBL/GenBank/DDBJ whole genome shotgun (WGS) entry which is preliminary data.</text>
</comment>
<evidence type="ECO:0000313" key="1">
    <source>
        <dbReference type="EMBL" id="KAK4338063.1"/>
    </source>
</evidence>
<dbReference type="AlphaFoldDB" id="A0AAE1UN34"/>
<keyword evidence="2" id="KW-1185">Reference proteome</keyword>
<dbReference type="Proteomes" id="UP001291623">
    <property type="component" value="Unassembled WGS sequence"/>
</dbReference>
<gene>
    <name evidence="1" type="ORF">RND71_042550</name>
</gene>
<sequence>MYKLGGIDKLKECGNTIDIALWKLETTKPKIKPHFMYKTLFIRTSLHTHKVEENKGFREK</sequence>
<organism evidence="1 2">
    <name type="scientific">Anisodus tanguticus</name>
    <dbReference type="NCBI Taxonomy" id="243964"/>
    <lineage>
        <taxon>Eukaryota</taxon>
        <taxon>Viridiplantae</taxon>
        <taxon>Streptophyta</taxon>
        <taxon>Embryophyta</taxon>
        <taxon>Tracheophyta</taxon>
        <taxon>Spermatophyta</taxon>
        <taxon>Magnoliopsida</taxon>
        <taxon>eudicotyledons</taxon>
        <taxon>Gunneridae</taxon>
        <taxon>Pentapetalae</taxon>
        <taxon>asterids</taxon>
        <taxon>lamiids</taxon>
        <taxon>Solanales</taxon>
        <taxon>Solanaceae</taxon>
        <taxon>Solanoideae</taxon>
        <taxon>Hyoscyameae</taxon>
        <taxon>Anisodus</taxon>
    </lineage>
</organism>
<evidence type="ECO:0000313" key="2">
    <source>
        <dbReference type="Proteomes" id="UP001291623"/>
    </source>
</evidence>
<proteinExistence type="predicted"/>
<protein>
    <submittedName>
        <fullName evidence="1">Uncharacterized protein</fullName>
    </submittedName>
</protein>
<accession>A0AAE1UN34</accession>
<dbReference type="EMBL" id="JAVYJV010000024">
    <property type="protein sequence ID" value="KAK4338063.1"/>
    <property type="molecule type" value="Genomic_DNA"/>
</dbReference>
<name>A0AAE1UN34_9SOLA</name>
<reference evidence="1" key="1">
    <citation type="submission" date="2023-12" db="EMBL/GenBank/DDBJ databases">
        <title>Genome assembly of Anisodus tanguticus.</title>
        <authorList>
            <person name="Wang Y.-J."/>
        </authorList>
    </citation>
    <scope>NUCLEOTIDE SEQUENCE</scope>
    <source>
        <strain evidence="1">KB-2021</strain>
        <tissue evidence="1">Leaf</tissue>
    </source>
</reference>